<evidence type="ECO:0000256" key="2">
    <source>
        <dbReference type="ARBA" id="ARBA00022840"/>
    </source>
</evidence>
<dbReference type="CDD" id="cd02022">
    <property type="entry name" value="DPCK"/>
    <property type="match status" value="1"/>
</dbReference>
<proteinExistence type="predicted"/>
<feature type="non-terminal residue" evidence="3">
    <location>
        <position position="65"/>
    </location>
</feature>
<dbReference type="InterPro" id="IPR001977">
    <property type="entry name" value="Depp_CoAkinase"/>
</dbReference>
<evidence type="ECO:0000313" key="3">
    <source>
        <dbReference type="EMBL" id="SVE05808.1"/>
    </source>
</evidence>
<evidence type="ECO:0000256" key="1">
    <source>
        <dbReference type="ARBA" id="ARBA00022741"/>
    </source>
</evidence>
<dbReference type="GO" id="GO:0015937">
    <property type="term" value="P:coenzyme A biosynthetic process"/>
    <property type="evidence" value="ECO:0007669"/>
    <property type="project" value="InterPro"/>
</dbReference>
<dbReference type="SUPFAM" id="SSF52540">
    <property type="entry name" value="P-loop containing nucleoside triphosphate hydrolases"/>
    <property type="match status" value="1"/>
</dbReference>
<dbReference type="InterPro" id="IPR027417">
    <property type="entry name" value="P-loop_NTPase"/>
</dbReference>
<sequence>MIICITGGLASGKSTAVKHLASKGAYVIDADVLGHRAYDPGTAAHAAVIAEFGEVVRGGGGQIDR</sequence>
<dbReference type="Gene3D" id="3.40.50.300">
    <property type="entry name" value="P-loop containing nucleotide triphosphate hydrolases"/>
    <property type="match status" value="1"/>
</dbReference>
<gene>
    <name evidence="3" type="ORF">METZ01_LOCUS458662</name>
</gene>
<keyword evidence="2" id="KW-0067">ATP-binding</keyword>
<dbReference type="AlphaFoldDB" id="A0A383AFE4"/>
<dbReference type="GO" id="GO:0004140">
    <property type="term" value="F:dephospho-CoA kinase activity"/>
    <property type="evidence" value="ECO:0007669"/>
    <property type="project" value="InterPro"/>
</dbReference>
<reference evidence="3" key="1">
    <citation type="submission" date="2018-05" db="EMBL/GenBank/DDBJ databases">
        <authorList>
            <person name="Lanie J.A."/>
            <person name="Ng W.-L."/>
            <person name="Kazmierczak K.M."/>
            <person name="Andrzejewski T.M."/>
            <person name="Davidsen T.M."/>
            <person name="Wayne K.J."/>
            <person name="Tettelin H."/>
            <person name="Glass J.I."/>
            <person name="Rusch D."/>
            <person name="Podicherti R."/>
            <person name="Tsui H.-C.T."/>
            <person name="Winkler M.E."/>
        </authorList>
    </citation>
    <scope>NUCLEOTIDE SEQUENCE</scope>
</reference>
<dbReference type="PROSITE" id="PS51219">
    <property type="entry name" value="DPCK"/>
    <property type="match status" value="1"/>
</dbReference>
<protein>
    <recommendedName>
        <fullName evidence="4">Dephospho-CoA kinase</fullName>
    </recommendedName>
</protein>
<organism evidence="3">
    <name type="scientific">marine metagenome</name>
    <dbReference type="NCBI Taxonomy" id="408172"/>
    <lineage>
        <taxon>unclassified sequences</taxon>
        <taxon>metagenomes</taxon>
        <taxon>ecological metagenomes</taxon>
    </lineage>
</organism>
<dbReference type="Pfam" id="PF01121">
    <property type="entry name" value="CoaE"/>
    <property type="match status" value="1"/>
</dbReference>
<name>A0A383AFE4_9ZZZZ</name>
<accession>A0A383AFE4</accession>
<keyword evidence="1" id="KW-0547">Nucleotide-binding</keyword>
<evidence type="ECO:0008006" key="4">
    <source>
        <dbReference type="Google" id="ProtNLM"/>
    </source>
</evidence>
<dbReference type="EMBL" id="UINC01191257">
    <property type="protein sequence ID" value="SVE05808.1"/>
    <property type="molecule type" value="Genomic_DNA"/>
</dbReference>
<dbReference type="GO" id="GO:0005524">
    <property type="term" value="F:ATP binding"/>
    <property type="evidence" value="ECO:0007669"/>
    <property type="project" value="UniProtKB-KW"/>
</dbReference>